<dbReference type="NCBIfam" id="NF009280">
    <property type="entry name" value="PRK12640.1"/>
    <property type="match status" value="1"/>
</dbReference>
<evidence type="ECO:0000256" key="4">
    <source>
        <dbReference type="ARBA" id="ARBA00038560"/>
    </source>
</evidence>
<comment type="caution">
    <text evidence="11">The sequence shown here is derived from an EMBL/GenBank/DDBJ whole genome shotgun (WGS) entry which is preliminary data.</text>
</comment>
<comment type="subcellular location">
    <subcellularLocation>
        <location evidence="1 6">Bacterial flagellum basal body</location>
    </subcellularLocation>
</comment>
<sequence>MDKAIYTAMSGATRALFQQRQHSNNLANVNTTGYKADFADIMARNVKGEGLPTRVFTEVQGTWSDTSSGTMMSTGRELDVAVQDGGWLAVLDSSGKEAYTSSGQLSVTQEGLLITGRGQPVLGVDGAPLSVPEYEQLQIGPDGTISILGSGDPKSQTTTVGQLKLALSESRLEKGTDGLFRTKNNAPLPPSESVSVASGTLEGSNVNSVEEMASFMSLSRQFEMQLKTMETARQMAEAGDRLIRKG</sequence>
<keyword evidence="11" id="KW-0969">Cilium</keyword>
<dbReference type="RefSeq" id="WP_249699255.1">
    <property type="nucleotide sequence ID" value="NZ_JAMFLX010000010.1"/>
</dbReference>
<feature type="domain" description="Flagellar basal body rod protein N-terminal" evidence="8">
    <location>
        <begin position="5"/>
        <end position="35"/>
    </location>
</feature>
<protein>
    <recommendedName>
        <fullName evidence="5 6">Flagellar basal-body rod protein FlgF</fullName>
    </recommendedName>
</protein>
<keyword evidence="11" id="KW-0282">Flagellum</keyword>
<gene>
    <name evidence="11" type="ORF">M3P05_09170</name>
</gene>
<proteinExistence type="inferred from homology"/>
<keyword evidence="11" id="KW-0966">Cell projection</keyword>
<dbReference type="InterPro" id="IPR020013">
    <property type="entry name" value="Flagellar_FlgE/F/G"/>
</dbReference>
<evidence type="ECO:0000256" key="7">
    <source>
        <dbReference type="SAM" id="MobiDB-lite"/>
    </source>
</evidence>
<evidence type="ECO:0000256" key="5">
    <source>
        <dbReference type="ARBA" id="ARBA00040228"/>
    </source>
</evidence>
<dbReference type="PANTHER" id="PTHR30435">
    <property type="entry name" value="FLAGELLAR PROTEIN"/>
    <property type="match status" value="1"/>
</dbReference>
<organism evidence="11 12">
    <name type="scientific">Parendozoicomonas callyspongiae</name>
    <dbReference type="NCBI Taxonomy" id="2942213"/>
    <lineage>
        <taxon>Bacteria</taxon>
        <taxon>Pseudomonadati</taxon>
        <taxon>Pseudomonadota</taxon>
        <taxon>Gammaproteobacteria</taxon>
        <taxon>Oceanospirillales</taxon>
        <taxon>Endozoicomonadaceae</taxon>
        <taxon>Parendozoicomonas</taxon>
    </lineage>
</organism>
<keyword evidence="12" id="KW-1185">Reference proteome</keyword>
<comment type="subunit">
    <text evidence="4 6">The basal body constitutes a major portion of the flagellar organelle and consists of five rings (E,L,P,S, and M) mounted on a central rod. The rod consists of about 26 subunits of FlgG in the distal portion, and FlgB, FlgC and FlgF are thought to build up the proximal portion of the rod with about 6 subunits each.</text>
</comment>
<evidence type="ECO:0000313" key="11">
    <source>
        <dbReference type="EMBL" id="MCL6270102.1"/>
    </source>
</evidence>
<dbReference type="InterPro" id="IPR053967">
    <property type="entry name" value="LlgE_F_G-like_D1"/>
</dbReference>
<evidence type="ECO:0000256" key="3">
    <source>
        <dbReference type="ARBA" id="ARBA00023143"/>
    </source>
</evidence>
<feature type="region of interest" description="Disordered" evidence="7">
    <location>
        <begin position="178"/>
        <end position="199"/>
    </location>
</feature>
<dbReference type="InterPro" id="IPR037925">
    <property type="entry name" value="FlgE/F/G-like"/>
</dbReference>
<dbReference type="Proteomes" id="UP001203338">
    <property type="component" value="Unassembled WGS sequence"/>
</dbReference>
<dbReference type="Pfam" id="PF06429">
    <property type="entry name" value="Flg_bbr_C"/>
    <property type="match status" value="1"/>
</dbReference>
<dbReference type="InterPro" id="IPR010930">
    <property type="entry name" value="Flg_bb/hook_C_dom"/>
</dbReference>
<accession>A0ABT0PFF1</accession>
<dbReference type="InterPro" id="IPR001444">
    <property type="entry name" value="Flag_bb_rod_N"/>
</dbReference>
<comment type="similarity">
    <text evidence="2 6">Belongs to the flagella basal body rod proteins family.</text>
</comment>
<dbReference type="EMBL" id="JAMFLX010000010">
    <property type="protein sequence ID" value="MCL6270102.1"/>
    <property type="molecule type" value="Genomic_DNA"/>
</dbReference>
<name>A0ABT0PFF1_9GAMM</name>
<dbReference type="NCBIfam" id="TIGR03506">
    <property type="entry name" value="FlgEFG_subfam"/>
    <property type="match status" value="1"/>
</dbReference>
<reference evidence="11 12" key="1">
    <citation type="submission" date="2022-05" db="EMBL/GenBank/DDBJ databases">
        <authorList>
            <person name="Park J.-S."/>
        </authorList>
    </citation>
    <scope>NUCLEOTIDE SEQUENCE [LARGE SCALE GENOMIC DNA]</scope>
    <source>
        <strain evidence="11 12">2012CJ34-2</strain>
    </source>
</reference>
<feature type="domain" description="Flagellar basal-body/hook protein C-terminal" evidence="9">
    <location>
        <begin position="198"/>
        <end position="241"/>
    </location>
</feature>
<feature type="domain" description="Flagellar hook protein FlgE/F/G-like D1" evidence="10">
    <location>
        <begin position="81"/>
        <end position="146"/>
    </location>
</feature>
<dbReference type="PANTHER" id="PTHR30435:SF18">
    <property type="entry name" value="FLAGELLAR BASAL-BODY ROD PROTEIN FLGF"/>
    <property type="match status" value="1"/>
</dbReference>
<evidence type="ECO:0000256" key="2">
    <source>
        <dbReference type="ARBA" id="ARBA00009677"/>
    </source>
</evidence>
<dbReference type="SUPFAM" id="SSF117143">
    <property type="entry name" value="Flagellar hook protein flgE"/>
    <property type="match status" value="1"/>
</dbReference>
<evidence type="ECO:0000256" key="1">
    <source>
        <dbReference type="ARBA" id="ARBA00004117"/>
    </source>
</evidence>
<dbReference type="Pfam" id="PF00460">
    <property type="entry name" value="Flg_bb_rod"/>
    <property type="match status" value="1"/>
</dbReference>
<evidence type="ECO:0000259" key="9">
    <source>
        <dbReference type="Pfam" id="PF06429"/>
    </source>
</evidence>
<evidence type="ECO:0000259" key="8">
    <source>
        <dbReference type="Pfam" id="PF00460"/>
    </source>
</evidence>
<dbReference type="Pfam" id="PF22692">
    <property type="entry name" value="LlgE_F_G_D1"/>
    <property type="match status" value="1"/>
</dbReference>
<keyword evidence="3 6" id="KW-0975">Bacterial flagellum</keyword>
<evidence type="ECO:0000313" key="12">
    <source>
        <dbReference type="Proteomes" id="UP001203338"/>
    </source>
</evidence>
<evidence type="ECO:0000256" key="6">
    <source>
        <dbReference type="RuleBase" id="RU362116"/>
    </source>
</evidence>
<evidence type="ECO:0000259" key="10">
    <source>
        <dbReference type="Pfam" id="PF22692"/>
    </source>
</evidence>